<dbReference type="Proteomes" id="UP001060215">
    <property type="component" value="Chromosome 9"/>
</dbReference>
<evidence type="ECO:0000313" key="2">
    <source>
        <dbReference type="Proteomes" id="UP001060215"/>
    </source>
</evidence>
<reference evidence="1 2" key="1">
    <citation type="journal article" date="2022" name="Plant J.">
        <title>Chromosome-level genome of Camellia lanceoleosa provides a valuable resource for understanding genome evolution and self-incompatibility.</title>
        <authorList>
            <person name="Gong W."/>
            <person name="Xiao S."/>
            <person name="Wang L."/>
            <person name="Liao Z."/>
            <person name="Chang Y."/>
            <person name="Mo W."/>
            <person name="Hu G."/>
            <person name="Li W."/>
            <person name="Zhao G."/>
            <person name="Zhu H."/>
            <person name="Hu X."/>
            <person name="Ji K."/>
            <person name="Xiang X."/>
            <person name="Song Q."/>
            <person name="Yuan D."/>
            <person name="Jin S."/>
            <person name="Zhang L."/>
        </authorList>
    </citation>
    <scope>NUCLEOTIDE SEQUENCE [LARGE SCALE GENOMIC DNA]</scope>
    <source>
        <strain evidence="1">SQ_2022a</strain>
    </source>
</reference>
<keyword evidence="2" id="KW-1185">Reference proteome</keyword>
<protein>
    <submittedName>
        <fullName evidence="1">Alkane hydroxylase MAH1</fullName>
    </submittedName>
</protein>
<organism evidence="1 2">
    <name type="scientific">Camellia lanceoleosa</name>
    <dbReference type="NCBI Taxonomy" id="1840588"/>
    <lineage>
        <taxon>Eukaryota</taxon>
        <taxon>Viridiplantae</taxon>
        <taxon>Streptophyta</taxon>
        <taxon>Embryophyta</taxon>
        <taxon>Tracheophyta</taxon>
        <taxon>Spermatophyta</taxon>
        <taxon>Magnoliopsida</taxon>
        <taxon>eudicotyledons</taxon>
        <taxon>Gunneridae</taxon>
        <taxon>Pentapetalae</taxon>
        <taxon>asterids</taxon>
        <taxon>Ericales</taxon>
        <taxon>Theaceae</taxon>
        <taxon>Camellia</taxon>
    </lineage>
</organism>
<comment type="caution">
    <text evidence="1">The sequence shown here is derived from an EMBL/GenBank/DDBJ whole genome shotgun (WGS) entry which is preliminary data.</text>
</comment>
<dbReference type="EMBL" id="CM045766">
    <property type="protein sequence ID" value="KAI8003345.1"/>
    <property type="molecule type" value="Genomic_DNA"/>
</dbReference>
<accession>A0ACC0GST9</accession>
<gene>
    <name evidence="1" type="ORF">LOK49_LG08G03124</name>
</gene>
<proteinExistence type="predicted"/>
<name>A0ACC0GST9_9ERIC</name>
<sequence length="337" mass="39290">MASLGYYVVLSALICFLFLFFLSTTVDNVLPWNWPLFGMLPTLLCHVHQIHDWATRVLCQARGTFLFKGPFFANMNMLVTVDPSNVHYIMNSNFLNFPKGPQFLKIFDVFGNTFINSDSDMWRNQRKLAQLKLSHPRFHRLLVKTTQDKVEKGLIKVLEHVSKQALVVDLQDLFQRLTFDTTCILVTGYDPGCLSIDLPHVPFAKAMDEVTEAIFIRHIVPESVWKFQRWVSIGHEKKLRNARKTLDHIIEKYISMKRDELISRVIKLNDEEEEGRDTTSSALTWFLWLVSTHPDIEEKIREELKSNIPTKEANKWRLFGIKEVRGLVWGKKLRSLK</sequence>
<evidence type="ECO:0000313" key="1">
    <source>
        <dbReference type="EMBL" id="KAI8003345.1"/>
    </source>
</evidence>